<organism evidence="6 7">
    <name type="scientific">Iphiclides podalirius</name>
    <name type="common">scarce swallowtail</name>
    <dbReference type="NCBI Taxonomy" id="110791"/>
    <lineage>
        <taxon>Eukaryota</taxon>
        <taxon>Metazoa</taxon>
        <taxon>Ecdysozoa</taxon>
        <taxon>Arthropoda</taxon>
        <taxon>Hexapoda</taxon>
        <taxon>Insecta</taxon>
        <taxon>Pterygota</taxon>
        <taxon>Neoptera</taxon>
        <taxon>Endopterygota</taxon>
        <taxon>Lepidoptera</taxon>
        <taxon>Glossata</taxon>
        <taxon>Ditrysia</taxon>
        <taxon>Papilionoidea</taxon>
        <taxon>Papilionidae</taxon>
        <taxon>Papilioninae</taxon>
        <taxon>Iphiclides</taxon>
    </lineage>
</organism>
<evidence type="ECO:0000313" key="7">
    <source>
        <dbReference type="Proteomes" id="UP000837857"/>
    </source>
</evidence>
<feature type="signal peptide" evidence="5">
    <location>
        <begin position="1"/>
        <end position="17"/>
    </location>
</feature>
<dbReference type="PROSITE" id="PS51155">
    <property type="entry name" value="CHIT_BIND_RR_2"/>
    <property type="match status" value="1"/>
</dbReference>
<dbReference type="InterPro" id="IPR000618">
    <property type="entry name" value="Insect_cuticle"/>
</dbReference>
<feature type="compositionally biased region" description="Polar residues" evidence="4">
    <location>
        <begin position="128"/>
        <end position="142"/>
    </location>
</feature>
<name>A0ABN8IJZ5_9NEOP</name>
<keyword evidence="1 3" id="KW-0193">Cuticle</keyword>
<evidence type="ECO:0000256" key="5">
    <source>
        <dbReference type="SAM" id="SignalP"/>
    </source>
</evidence>
<sequence length="160" mass="18080">MAQKLVILFGLFVYVNCSLLHQVPIPVYLPLQYQEPTPNYNFAYEVGVAHNGDYKRHHESRLGDAVLGQYSLLQPDGVTRTVDYRADDHNGFSAVVSNAGRPNNDLSDRQVENVNDAPGRQSEEKQTEQPWQSNNDQQVTQAPSTLAHTSLIHHVIRKWS</sequence>
<dbReference type="InterPro" id="IPR051217">
    <property type="entry name" value="Insect_Cuticle_Struc_Prot"/>
</dbReference>
<feature type="non-terminal residue" evidence="6">
    <location>
        <position position="160"/>
    </location>
</feature>
<dbReference type="Pfam" id="PF00379">
    <property type="entry name" value="Chitin_bind_4"/>
    <property type="match status" value="1"/>
</dbReference>
<keyword evidence="2 5" id="KW-0732">Signal</keyword>
<dbReference type="Proteomes" id="UP000837857">
    <property type="component" value="Chromosome 23"/>
</dbReference>
<proteinExistence type="predicted"/>
<feature type="region of interest" description="Disordered" evidence="4">
    <location>
        <begin position="95"/>
        <end position="142"/>
    </location>
</feature>
<accession>A0ABN8IJZ5</accession>
<reference evidence="6" key="1">
    <citation type="submission" date="2022-03" db="EMBL/GenBank/DDBJ databases">
        <authorList>
            <person name="Martin H S."/>
        </authorList>
    </citation>
    <scope>NUCLEOTIDE SEQUENCE</scope>
</reference>
<evidence type="ECO:0000256" key="1">
    <source>
        <dbReference type="ARBA" id="ARBA00022460"/>
    </source>
</evidence>
<gene>
    <name evidence="6" type="ORF">IPOD504_LOCUS9755</name>
</gene>
<protein>
    <submittedName>
        <fullName evidence="6">Uncharacterized protein</fullName>
    </submittedName>
</protein>
<evidence type="ECO:0000256" key="4">
    <source>
        <dbReference type="SAM" id="MobiDB-lite"/>
    </source>
</evidence>
<dbReference type="PANTHER" id="PTHR12236">
    <property type="entry name" value="STRUCTURAL CONTITUENT OF CUTICLE"/>
    <property type="match status" value="1"/>
</dbReference>
<evidence type="ECO:0000256" key="3">
    <source>
        <dbReference type="PROSITE-ProRule" id="PRU00497"/>
    </source>
</evidence>
<dbReference type="EMBL" id="OW152835">
    <property type="protein sequence ID" value="CAH2056561.1"/>
    <property type="molecule type" value="Genomic_DNA"/>
</dbReference>
<evidence type="ECO:0000256" key="2">
    <source>
        <dbReference type="ARBA" id="ARBA00022729"/>
    </source>
</evidence>
<dbReference type="PRINTS" id="PR00947">
    <property type="entry name" value="CUTICLE"/>
</dbReference>
<dbReference type="PROSITE" id="PS00233">
    <property type="entry name" value="CHIT_BIND_RR_1"/>
    <property type="match status" value="1"/>
</dbReference>
<evidence type="ECO:0000313" key="6">
    <source>
        <dbReference type="EMBL" id="CAH2056561.1"/>
    </source>
</evidence>
<dbReference type="InterPro" id="IPR031311">
    <property type="entry name" value="CHIT_BIND_RR_consensus"/>
</dbReference>
<keyword evidence="7" id="KW-1185">Reference proteome</keyword>
<feature type="chain" id="PRO_5047514110" evidence="5">
    <location>
        <begin position="18"/>
        <end position="160"/>
    </location>
</feature>
<dbReference type="PANTHER" id="PTHR12236:SF86">
    <property type="entry name" value="CCP84AC-RELATED"/>
    <property type="match status" value="1"/>
</dbReference>